<proteinExistence type="predicted"/>
<dbReference type="PATRIC" id="fig|1423804.4.peg.1383"/>
<dbReference type="SUPFAM" id="SSF48726">
    <property type="entry name" value="Immunoglobulin"/>
    <property type="match status" value="1"/>
</dbReference>
<evidence type="ECO:0008006" key="3">
    <source>
        <dbReference type="Google" id="ProtNLM"/>
    </source>
</evidence>
<evidence type="ECO:0000313" key="1">
    <source>
        <dbReference type="EMBL" id="KRN21162.1"/>
    </source>
</evidence>
<evidence type="ECO:0000313" key="2">
    <source>
        <dbReference type="Proteomes" id="UP000051442"/>
    </source>
</evidence>
<keyword evidence="2" id="KW-1185">Reference proteome</keyword>
<dbReference type="AlphaFoldDB" id="A0A0R2F7A2"/>
<accession>A0A0R2F7A2</accession>
<protein>
    <recommendedName>
        <fullName evidence="3">Ig-like domain-containing protein</fullName>
    </recommendedName>
</protein>
<dbReference type="Gene3D" id="2.60.40.10">
    <property type="entry name" value="Immunoglobulins"/>
    <property type="match status" value="1"/>
</dbReference>
<reference evidence="1 2" key="1">
    <citation type="journal article" date="2015" name="Genome Announc.">
        <title>Expanding the biotechnology potential of lactobacilli through comparative genomics of 213 strains and associated genera.</title>
        <authorList>
            <person name="Sun Z."/>
            <person name="Harris H.M."/>
            <person name="McCann A."/>
            <person name="Guo C."/>
            <person name="Argimon S."/>
            <person name="Zhang W."/>
            <person name="Yang X."/>
            <person name="Jeffery I.B."/>
            <person name="Cooney J.C."/>
            <person name="Kagawa T.F."/>
            <person name="Liu W."/>
            <person name="Song Y."/>
            <person name="Salvetti E."/>
            <person name="Wrobel A."/>
            <person name="Rasinkangas P."/>
            <person name="Parkhill J."/>
            <person name="Rea M.C."/>
            <person name="O'Sullivan O."/>
            <person name="Ritari J."/>
            <person name="Douillard F.P."/>
            <person name="Paul Ross R."/>
            <person name="Yang R."/>
            <person name="Briner A.E."/>
            <person name="Felis G.E."/>
            <person name="de Vos W.M."/>
            <person name="Barrangou R."/>
            <person name="Klaenhammer T.R."/>
            <person name="Caufield P.W."/>
            <person name="Cui Y."/>
            <person name="Zhang H."/>
            <person name="O'Toole P.W."/>
        </authorList>
    </citation>
    <scope>NUCLEOTIDE SEQUENCE [LARGE SCALE GENOMIC DNA]</scope>
    <source>
        <strain evidence="1 2">DSM 23365</strain>
    </source>
</reference>
<name>A0A0R2F7A2_9LACO</name>
<comment type="caution">
    <text evidence="1">The sequence shown here is derived from an EMBL/GenBank/DDBJ whole genome shotgun (WGS) entry which is preliminary data.</text>
</comment>
<organism evidence="1 2">
    <name type="scientific">Secundilactobacillus similis DSM 23365 = JCM 2765</name>
    <dbReference type="NCBI Taxonomy" id="1423804"/>
    <lineage>
        <taxon>Bacteria</taxon>
        <taxon>Bacillati</taxon>
        <taxon>Bacillota</taxon>
        <taxon>Bacilli</taxon>
        <taxon>Lactobacillales</taxon>
        <taxon>Lactobacillaceae</taxon>
        <taxon>Secundilactobacillus</taxon>
    </lineage>
</organism>
<sequence>MNPPATLAELVTIKVTLDEGVISMKKKQTTRPTAVTPREFVITSPLIIDQLTTQLAILPIENVELVGGDTAQENQTAVITAEVTPSHPEDLFRWYLDDRALALQPQNKLHLMDVPLSLDGMTIKCMVMRPGEQGTLKITAETTLQIAPQLPNIVASQPLHQVAAGSTLRLSVVGKTAQDVGYQWLFEDEPIQGAVGETLLVRGCDAQHDGTYTVQVNRGFRRVATSVDVRVV</sequence>
<dbReference type="Proteomes" id="UP000051442">
    <property type="component" value="Unassembled WGS sequence"/>
</dbReference>
<dbReference type="InterPro" id="IPR036179">
    <property type="entry name" value="Ig-like_dom_sf"/>
</dbReference>
<gene>
    <name evidence="1" type="ORF">FD14_GL001284</name>
</gene>
<dbReference type="EMBL" id="AYZM01000125">
    <property type="protein sequence ID" value="KRN21162.1"/>
    <property type="molecule type" value="Genomic_DNA"/>
</dbReference>
<dbReference type="InterPro" id="IPR013783">
    <property type="entry name" value="Ig-like_fold"/>
</dbReference>